<dbReference type="InterPro" id="IPR046336">
    <property type="entry name" value="Lon_prtase_N_sf"/>
</dbReference>
<dbReference type="Gene3D" id="1.10.8.60">
    <property type="match status" value="1"/>
</dbReference>
<comment type="caution">
    <text evidence="17">The sequence shown here is derived from an EMBL/GenBank/DDBJ whole genome shotgun (WGS) entry which is preliminary data.</text>
</comment>
<evidence type="ECO:0000256" key="12">
    <source>
        <dbReference type="PIRSR" id="PIRSR001174-2"/>
    </source>
</evidence>
<evidence type="ECO:0000256" key="6">
    <source>
        <dbReference type="ARBA" id="ARBA00022825"/>
    </source>
</evidence>
<dbReference type="PIRSF" id="PIRSF001174">
    <property type="entry name" value="Lon_proteas"/>
    <property type="match status" value="1"/>
</dbReference>
<keyword evidence="4 9" id="KW-0547">Nucleotide-binding</keyword>
<evidence type="ECO:0000256" key="14">
    <source>
        <dbReference type="RuleBase" id="RU000591"/>
    </source>
</evidence>
<dbReference type="GO" id="GO:0034605">
    <property type="term" value="P:cellular response to heat"/>
    <property type="evidence" value="ECO:0007669"/>
    <property type="project" value="UniProtKB-UniRule"/>
</dbReference>
<dbReference type="RefSeq" id="WP_117393935.1">
    <property type="nucleotide sequence ID" value="NZ_QWDC01000004.1"/>
</dbReference>
<evidence type="ECO:0000259" key="16">
    <source>
        <dbReference type="PROSITE" id="PS51787"/>
    </source>
</evidence>
<proteinExistence type="evidence at transcript level"/>
<dbReference type="InterPro" id="IPR054594">
    <property type="entry name" value="Lon_lid"/>
</dbReference>
<organism evidence="17 18">
    <name type="scientific">Mucilaginibacter conchicola</name>
    <dbReference type="NCBI Taxonomy" id="2303333"/>
    <lineage>
        <taxon>Bacteria</taxon>
        <taxon>Pseudomonadati</taxon>
        <taxon>Bacteroidota</taxon>
        <taxon>Sphingobacteriia</taxon>
        <taxon>Sphingobacteriales</taxon>
        <taxon>Sphingobacteriaceae</taxon>
        <taxon>Mucilaginibacter</taxon>
    </lineage>
</organism>
<evidence type="ECO:0000313" key="17">
    <source>
        <dbReference type="EMBL" id="RFZ90523.1"/>
    </source>
</evidence>
<dbReference type="InterPro" id="IPR003593">
    <property type="entry name" value="AAA+_ATPase"/>
</dbReference>
<evidence type="ECO:0000256" key="1">
    <source>
        <dbReference type="ARBA" id="ARBA00004496"/>
    </source>
</evidence>
<dbReference type="InterPro" id="IPR004815">
    <property type="entry name" value="Lon_bac/euk-typ"/>
</dbReference>
<dbReference type="InterPro" id="IPR008268">
    <property type="entry name" value="Peptidase_S16_AS"/>
</dbReference>
<keyword evidence="8 9" id="KW-0346">Stress response</keyword>
<dbReference type="Gene3D" id="1.20.5.5270">
    <property type="match status" value="1"/>
</dbReference>
<dbReference type="GO" id="GO:0043565">
    <property type="term" value="F:sequence-specific DNA binding"/>
    <property type="evidence" value="ECO:0007669"/>
    <property type="project" value="UniProtKB-UniRule"/>
</dbReference>
<dbReference type="Gene3D" id="1.20.58.1480">
    <property type="match status" value="1"/>
</dbReference>
<dbReference type="SUPFAM" id="SSF88697">
    <property type="entry name" value="PUA domain-like"/>
    <property type="match status" value="1"/>
</dbReference>
<dbReference type="InterPro" id="IPR008269">
    <property type="entry name" value="Lon_proteolytic"/>
</dbReference>
<comment type="catalytic activity">
    <reaction evidence="9 10 13">
        <text>Hydrolysis of proteins in presence of ATP.</text>
        <dbReference type="EC" id="3.4.21.53"/>
    </reaction>
</comment>
<dbReference type="Pfam" id="PF00004">
    <property type="entry name" value="AAA"/>
    <property type="match status" value="1"/>
</dbReference>
<dbReference type="HAMAP" id="MF_01973">
    <property type="entry name" value="lon_bact"/>
    <property type="match status" value="1"/>
</dbReference>
<comment type="function">
    <text evidence="9">ATP-dependent serine protease that mediates the selective degradation of mutant and abnormal proteins as well as certain short-lived regulatory proteins. Required for cellular homeostasis and for survival from DNA damage and developmental changes induced by stress. Degrades polypeptides processively to yield small peptide fragments that are 5 to 10 amino acids long. Binds to DNA in a double-stranded, site-specific manner.</text>
</comment>
<feature type="domain" description="Lon N-terminal" evidence="16">
    <location>
        <begin position="42"/>
        <end position="236"/>
    </location>
</feature>
<evidence type="ECO:0000256" key="5">
    <source>
        <dbReference type="ARBA" id="ARBA00022801"/>
    </source>
</evidence>
<dbReference type="CDD" id="cd19500">
    <property type="entry name" value="RecA-like_Lon"/>
    <property type="match status" value="1"/>
</dbReference>
<dbReference type="PROSITE" id="PS01046">
    <property type="entry name" value="LON_SER"/>
    <property type="match status" value="1"/>
</dbReference>
<dbReference type="SUPFAM" id="SSF54211">
    <property type="entry name" value="Ribosomal protein S5 domain 2-like"/>
    <property type="match status" value="1"/>
</dbReference>
<reference evidence="17 18" key="1">
    <citation type="submission" date="2018-08" db="EMBL/GenBank/DDBJ databases">
        <title>Mucilaginibacter sp. MYSH2.</title>
        <authorList>
            <person name="Seo T."/>
        </authorList>
    </citation>
    <scope>NUCLEOTIDE SEQUENCE [LARGE SCALE GENOMIC DNA]</scope>
    <source>
        <strain evidence="17 18">MYSH2</strain>
    </source>
</reference>
<dbReference type="InterPro" id="IPR003959">
    <property type="entry name" value="ATPase_AAA_core"/>
</dbReference>
<dbReference type="GO" id="GO:0016887">
    <property type="term" value="F:ATP hydrolysis activity"/>
    <property type="evidence" value="ECO:0007669"/>
    <property type="project" value="UniProtKB-UniRule"/>
</dbReference>
<accession>A0A372NQI6</accession>
<name>A0A372NQI6_9SPHI</name>
<feature type="domain" description="Lon proteolytic" evidence="15">
    <location>
        <begin position="623"/>
        <end position="804"/>
    </location>
</feature>
<feature type="active site" evidence="9 11">
    <location>
        <position position="753"/>
    </location>
</feature>
<dbReference type="PROSITE" id="PS51786">
    <property type="entry name" value="LON_PROTEOLYTIC"/>
    <property type="match status" value="1"/>
</dbReference>
<feature type="active site" evidence="9 11">
    <location>
        <position position="710"/>
    </location>
</feature>
<evidence type="ECO:0000313" key="18">
    <source>
        <dbReference type="Proteomes" id="UP000264217"/>
    </source>
</evidence>
<comment type="similarity">
    <text evidence="9 10 13 14">Belongs to the peptidase S16 family.</text>
</comment>
<evidence type="ECO:0000256" key="9">
    <source>
        <dbReference type="HAMAP-Rule" id="MF_01973"/>
    </source>
</evidence>
<dbReference type="GO" id="GO:0004176">
    <property type="term" value="F:ATP-dependent peptidase activity"/>
    <property type="evidence" value="ECO:0007669"/>
    <property type="project" value="UniProtKB-UniRule"/>
</dbReference>
<keyword evidence="7 9" id="KW-0067">ATP-binding</keyword>
<keyword evidence="3 9" id="KW-0645">Protease</keyword>
<dbReference type="GO" id="GO:0006515">
    <property type="term" value="P:protein quality control for misfolded or incompletely synthesized proteins"/>
    <property type="evidence" value="ECO:0007669"/>
    <property type="project" value="UniProtKB-UniRule"/>
</dbReference>
<dbReference type="InterPro" id="IPR003111">
    <property type="entry name" value="Lon_prtase_N"/>
</dbReference>
<dbReference type="GO" id="GO:0005524">
    <property type="term" value="F:ATP binding"/>
    <property type="evidence" value="ECO:0007669"/>
    <property type="project" value="UniProtKB-UniRule"/>
</dbReference>
<dbReference type="InterPro" id="IPR015947">
    <property type="entry name" value="PUA-like_sf"/>
</dbReference>
<dbReference type="PANTHER" id="PTHR10046">
    <property type="entry name" value="ATP DEPENDENT LON PROTEASE FAMILY MEMBER"/>
    <property type="match status" value="1"/>
</dbReference>
<dbReference type="SMART" id="SM00382">
    <property type="entry name" value="AAA"/>
    <property type="match status" value="1"/>
</dbReference>
<dbReference type="PROSITE" id="PS51787">
    <property type="entry name" value="LON_N"/>
    <property type="match status" value="1"/>
</dbReference>
<dbReference type="AlphaFoldDB" id="A0A372NQI6"/>
<evidence type="ECO:0000256" key="2">
    <source>
        <dbReference type="ARBA" id="ARBA00022490"/>
    </source>
</evidence>
<evidence type="ECO:0000256" key="13">
    <source>
        <dbReference type="PROSITE-ProRule" id="PRU01122"/>
    </source>
</evidence>
<comment type="subcellular location">
    <subcellularLocation>
        <location evidence="1 9 10">Cytoplasm</location>
    </subcellularLocation>
</comment>
<gene>
    <name evidence="9 17" type="primary">lon</name>
    <name evidence="17" type="ORF">D0C36_22350</name>
</gene>
<sequence length="825" mass="92222">MSYDPFDFKNTMPSINEDSEFFPLMSSEDEEEMNNEQVPDIVSILPLRNTVLFPGVVIPITVGRDKSIKLIRDANKGNRLIGVVAQQDVNVEDPAFEQLHKTGTVALIIKMLQMPDGNTTVILQGKKRFRLGEEIQSDPYIKATIEPFKEVKPKEDKEFKALSASIKDMAMSIIQLSPNIPSEAGIAIRNIESTSFLINFIASNMNADVPAKQKLLETLSLRDRMNAVLEHLTLDLQMLELKNQIQTKVRVDLDKQQRDYFLNQQLKTIQEELGGSTPDLELDNLRQRALKKKWPAEVKTHFSKELEKLGRTNPAAADYSVQINYLELLLDLPWNEFTKDNFDLKRAQKILDKDHFGLDKVKQRIIEYLAVLKLKHNMKAPILCLVGPPGVGKTSLGKSIAKALGRKYVRMALGGVRDEAEIRGHRKTYIGAMPGRVIQSLKKAGAANPVFILDEIDKVSNDFRGDPSSALLEVLDPEQNSTFYDNYVEMDFDLSNVMFIATANSLSSIQPALLDRMEIIEVNGYTIEEKTEIAKRHLVPKQREAHGLTSKEVNIKNDVLEKIIEDYTRESGVRSLEKKIGSVVRGVAKSIAMEETYNTQVSKKDVEKILGAPIFDKDLYENNDTAGVVTGLAWTSVGGDILFIEASLSPGNGKLTLTGSLGDVMKESVTIALGYLRAHAAEFGIEYKLFEQWDVHVHVPAGATPKDGPSAGITMLTALVSAFTQRKVKPHLAMTGEITLRGRVLPVGGIKEKILAAKRANIKEIILCRSNQKDILEIKEDYIRDMQFHYVTDMGDVIKLALLNEKVKNPIDLTVREKQPSPPTP</sequence>
<evidence type="ECO:0000256" key="3">
    <source>
        <dbReference type="ARBA" id="ARBA00022670"/>
    </source>
</evidence>
<dbReference type="SUPFAM" id="SSF52540">
    <property type="entry name" value="P-loop containing nucleoside triphosphate hydrolases"/>
    <property type="match status" value="1"/>
</dbReference>
<evidence type="ECO:0000256" key="11">
    <source>
        <dbReference type="PIRSR" id="PIRSR001174-1"/>
    </source>
</evidence>
<dbReference type="Gene3D" id="3.30.230.10">
    <property type="match status" value="1"/>
</dbReference>
<dbReference type="SMART" id="SM00464">
    <property type="entry name" value="LON"/>
    <property type="match status" value="1"/>
</dbReference>
<comment type="induction">
    <text evidence="9">By heat shock.</text>
</comment>
<dbReference type="EC" id="3.4.21.53" evidence="9 10"/>
<feature type="binding site" evidence="9 12">
    <location>
        <begin position="387"/>
        <end position="394"/>
    </location>
    <ligand>
        <name>ATP</name>
        <dbReference type="ChEBI" id="CHEBI:30616"/>
    </ligand>
</feature>
<evidence type="ECO:0000256" key="8">
    <source>
        <dbReference type="ARBA" id="ARBA00023016"/>
    </source>
</evidence>
<dbReference type="InterPro" id="IPR020568">
    <property type="entry name" value="Ribosomal_Su5_D2-typ_SF"/>
</dbReference>
<keyword evidence="6 9" id="KW-0720">Serine protease</keyword>
<dbReference type="InterPro" id="IPR027065">
    <property type="entry name" value="Lon_Prtase"/>
</dbReference>
<dbReference type="InterPro" id="IPR027417">
    <property type="entry name" value="P-loop_NTPase"/>
</dbReference>
<dbReference type="OrthoDB" id="9803599at2"/>
<evidence type="ECO:0000259" key="15">
    <source>
        <dbReference type="PROSITE" id="PS51786"/>
    </source>
</evidence>
<dbReference type="Pfam" id="PF22667">
    <property type="entry name" value="Lon_lid"/>
    <property type="match status" value="1"/>
</dbReference>
<evidence type="ECO:0000256" key="10">
    <source>
        <dbReference type="PIRNR" id="PIRNR001174"/>
    </source>
</evidence>
<dbReference type="Gene3D" id="2.30.130.40">
    <property type="entry name" value="LON domain-like"/>
    <property type="match status" value="1"/>
</dbReference>
<keyword evidence="2 9" id="KW-0963">Cytoplasm</keyword>
<evidence type="ECO:0000256" key="4">
    <source>
        <dbReference type="ARBA" id="ARBA00022741"/>
    </source>
</evidence>
<evidence type="ECO:0000256" key="7">
    <source>
        <dbReference type="ARBA" id="ARBA00022840"/>
    </source>
</evidence>
<dbReference type="Proteomes" id="UP000264217">
    <property type="component" value="Unassembled WGS sequence"/>
</dbReference>
<keyword evidence="18" id="KW-1185">Reference proteome</keyword>
<dbReference type="FunFam" id="3.40.50.300:FF:000382">
    <property type="entry name" value="Lon protease homolog 2, peroxisomal"/>
    <property type="match status" value="1"/>
</dbReference>
<protein>
    <recommendedName>
        <fullName evidence="9 10">Lon protease</fullName>
        <ecNumber evidence="9 10">3.4.21.53</ecNumber>
    </recommendedName>
    <alternativeName>
        <fullName evidence="9">ATP-dependent protease La</fullName>
    </alternativeName>
</protein>
<comment type="subunit">
    <text evidence="9 10">Homohexamer. Organized in a ring with a central cavity.</text>
</comment>
<dbReference type="GO" id="GO:0004252">
    <property type="term" value="F:serine-type endopeptidase activity"/>
    <property type="evidence" value="ECO:0007669"/>
    <property type="project" value="UniProtKB-UniRule"/>
</dbReference>
<dbReference type="GO" id="GO:0005737">
    <property type="term" value="C:cytoplasm"/>
    <property type="evidence" value="ECO:0007669"/>
    <property type="project" value="UniProtKB-SubCell"/>
</dbReference>
<dbReference type="Pfam" id="PF05362">
    <property type="entry name" value="Lon_C"/>
    <property type="match status" value="1"/>
</dbReference>
<dbReference type="EMBL" id="QWDC01000004">
    <property type="protein sequence ID" value="RFZ90523.1"/>
    <property type="molecule type" value="Genomic_DNA"/>
</dbReference>
<dbReference type="Pfam" id="PF02190">
    <property type="entry name" value="LON_substr_bdg"/>
    <property type="match status" value="1"/>
</dbReference>
<keyword evidence="5 9" id="KW-0378">Hydrolase</keyword>
<dbReference type="NCBIfam" id="TIGR00763">
    <property type="entry name" value="lon"/>
    <property type="match status" value="1"/>
</dbReference>
<dbReference type="PRINTS" id="PR00830">
    <property type="entry name" value="ENDOLAPTASE"/>
</dbReference>
<dbReference type="InterPro" id="IPR014721">
    <property type="entry name" value="Ribsml_uS5_D2-typ_fold_subgr"/>
</dbReference>
<dbReference type="InterPro" id="IPR027543">
    <property type="entry name" value="Lon_bac"/>
</dbReference>
<dbReference type="Gene3D" id="3.40.50.300">
    <property type="entry name" value="P-loop containing nucleotide triphosphate hydrolases"/>
    <property type="match status" value="1"/>
</dbReference>